<feature type="region of interest" description="Disordered" evidence="1">
    <location>
        <begin position="25"/>
        <end position="51"/>
    </location>
</feature>
<sequence length="147" mass="15935">MASKRRNMFYKNKKQETTEIVHHVSEAYGGPDRKRAGQRSQQTNVPGSDVLGPQYAPSLIAHFSEVRSLSPVHTLRSMSAVGRALTVEPPTLWMAGLVSTKIGQSVSTPRDFSAVAASGLFRLNAQLIVSNLLGGLLHRESSLALLP</sequence>
<proteinExistence type="predicted"/>
<comment type="caution">
    <text evidence="2">The sequence shown here is derived from an EMBL/GenBank/DDBJ whole genome shotgun (WGS) entry which is preliminary data.</text>
</comment>
<dbReference type="AlphaFoldDB" id="A0ABD0YQ26"/>
<accession>A0ABD0YQ26</accession>
<evidence type="ECO:0000313" key="2">
    <source>
        <dbReference type="EMBL" id="KAL1117944.1"/>
    </source>
</evidence>
<gene>
    <name evidence="2" type="ORF">AAG570_004257</name>
</gene>
<feature type="compositionally biased region" description="Basic and acidic residues" evidence="1">
    <location>
        <begin position="25"/>
        <end position="35"/>
    </location>
</feature>
<evidence type="ECO:0000313" key="3">
    <source>
        <dbReference type="Proteomes" id="UP001558652"/>
    </source>
</evidence>
<organism evidence="2 3">
    <name type="scientific">Ranatra chinensis</name>
    <dbReference type="NCBI Taxonomy" id="642074"/>
    <lineage>
        <taxon>Eukaryota</taxon>
        <taxon>Metazoa</taxon>
        <taxon>Ecdysozoa</taxon>
        <taxon>Arthropoda</taxon>
        <taxon>Hexapoda</taxon>
        <taxon>Insecta</taxon>
        <taxon>Pterygota</taxon>
        <taxon>Neoptera</taxon>
        <taxon>Paraneoptera</taxon>
        <taxon>Hemiptera</taxon>
        <taxon>Heteroptera</taxon>
        <taxon>Panheteroptera</taxon>
        <taxon>Nepomorpha</taxon>
        <taxon>Nepidae</taxon>
        <taxon>Ranatrinae</taxon>
        <taxon>Ranatra</taxon>
    </lineage>
</organism>
<dbReference type="Proteomes" id="UP001558652">
    <property type="component" value="Unassembled WGS sequence"/>
</dbReference>
<reference evidence="2 3" key="1">
    <citation type="submission" date="2024-07" db="EMBL/GenBank/DDBJ databases">
        <title>Chromosome-level genome assembly of the water stick insect Ranatra chinensis (Heteroptera: Nepidae).</title>
        <authorList>
            <person name="Liu X."/>
        </authorList>
    </citation>
    <scope>NUCLEOTIDE SEQUENCE [LARGE SCALE GENOMIC DNA]</scope>
    <source>
        <strain evidence="2">Cailab_2021Rc</strain>
        <tissue evidence="2">Muscle</tissue>
    </source>
</reference>
<protein>
    <submittedName>
        <fullName evidence="2">Uncharacterized protein</fullName>
    </submittedName>
</protein>
<dbReference type="EMBL" id="JBFDAA010000015">
    <property type="protein sequence ID" value="KAL1117944.1"/>
    <property type="molecule type" value="Genomic_DNA"/>
</dbReference>
<evidence type="ECO:0000256" key="1">
    <source>
        <dbReference type="SAM" id="MobiDB-lite"/>
    </source>
</evidence>
<name>A0ABD0YQ26_9HEMI</name>
<keyword evidence="3" id="KW-1185">Reference proteome</keyword>